<gene>
    <name evidence="1" type="ORF">F8M41_004495</name>
</gene>
<dbReference type="PANTHER" id="PTHR38360:SF1">
    <property type="entry name" value="F12P19.7"/>
    <property type="match status" value="1"/>
</dbReference>
<reference evidence="1 2" key="1">
    <citation type="journal article" date="2019" name="Environ. Microbiol.">
        <title>At the nexus of three kingdoms: the genome of the mycorrhizal fungus Gigaspora margarita provides insights into plant, endobacterial and fungal interactions.</title>
        <authorList>
            <person name="Venice F."/>
            <person name="Ghignone S."/>
            <person name="Salvioli di Fossalunga A."/>
            <person name="Amselem J."/>
            <person name="Novero M."/>
            <person name="Xianan X."/>
            <person name="Sedzielewska Toro K."/>
            <person name="Morin E."/>
            <person name="Lipzen A."/>
            <person name="Grigoriev I.V."/>
            <person name="Henrissat B."/>
            <person name="Martin F.M."/>
            <person name="Bonfante P."/>
        </authorList>
    </citation>
    <scope>NUCLEOTIDE SEQUENCE [LARGE SCALE GENOMIC DNA]</scope>
    <source>
        <strain evidence="1 2">BEG34</strain>
    </source>
</reference>
<comment type="caution">
    <text evidence="1">The sequence shown here is derived from an EMBL/GenBank/DDBJ whole genome shotgun (WGS) entry which is preliminary data.</text>
</comment>
<dbReference type="AlphaFoldDB" id="A0A8H4ERX6"/>
<evidence type="ECO:0000313" key="1">
    <source>
        <dbReference type="EMBL" id="KAF0542511.1"/>
    </source>
</evidence>
<dbReference type="PANTHER" id="PTHR38360">
    <property type="entry name" value="OS03G0120000 PROTEIN"/>
    <property type="match status" value="1"/>
</dbReference>
<dbReference type="EMBL" id="WTPW01000142">
    <property type="protein sequence ID" value="KAF0542511.1"/>
    <property type="molecule type" value="Genomic_DNA"/>
</dbReference>
<keyword evidence="2" id="KW-1185">Reference proteome</keyword>
<protein>
    <submittedName>
        <fullName evidence="1">Periplasmic binding protein</fullName>
    </submittedName>
</protein>
<dbReference type="OrthoDB" id="409848at2759"/>
<name>A0A8H4ERX6_GIGMA</name>
<evidence type="ECO:0000313" key="2">
    <source>
        <dbReference type="Proteomes" id="UP000439903"/>
    </source>
</evidence>
<organism evidence="1 2">
    <name type="scientific">Gigaspora margarita</name>
    <dbReference type="NCBI Taxonomy" id="4874"/>
    <lineage>
        <taxon>Eukaryota</taxon>
        <taxon>Fungi</taxon>
        <taxon>Fungi incertae sedis</taxon>
        <taxon>Mucoromycota</taxon>
        <taxon>Glomeromycotina</taxon>
        <taxon>Glomeromycetes</taxon>
        <taxon>Diversisporales</taxon>
        <taxon>Gigasporaceae</taxon>
        <taxon>Gigaspora</taxon>
    </lineage>
</organism>
<accession>A0A8H4ERX6</accession>
<proteinExistence type="predicted"/>
<dbReference type="SUPFAM" id="SSF53807">
    <property type="entry name" value="Helical backbone' metal receptor"/>
    <property type="match status" value="1"/>
</dbReference>
<sequence>MWNPVPTGLPTGTKVFNISLNLVAILDTSVVSFLEALGLRSHITALGSSFVSSLCLQSLLPNLTIISTTNMTLKAQQLLNIDAVFDSAPNPSDSKTISISSFSDPGPLNRAEWIKFYSAFFNLENKANTLYGQISGNYNCLKKLPSSNNRPTVAWVGYNEPSSFNNNTASWTINDAPFKKIFTEDAGGTYFNITPRSYSTSSSFLSAISNVDILIDETLTGPNIYAVNNNFNLTSNDQYKFVKNNAIYREDGLSNPSNGMDWFESANLLADDVLEDMMNVINPNLPTKNYKRVWLRNVAKDEHIKINSAINCSDVSAALTDNAVQCSSIKPTTTSAAAINSPNSSILLLFAVLIFIKLIT</sequence>
<dbReference type="Proteomes" id="UP000439903">
    <property type="component" value="Unassembled WGS sequence"/>
</dbReference>